<dbReference type="SMART" id="SM00256">
    <property type="entry name" value="FBOX"/>
    <property type="match status" value="1"/>
</dbReference>
<dbReference type="OrthoDB" id="591557at2759"/>
<dbReference type="InterPro" id="IPR050796">
    <property type="entry name" value="SCF_F-box_component"/>
</dbReference>
<dbReference type="CDD" id="cd22157">
    <property type="entry name" value="F-box_AtFBW1-like"/>
    <property type="match status" value="1"/>
</dbReference>
<dbReference type="PANTHER" id="PTHR31672:SF13">
    <property type="entry name" value="F-BOX PROTEIN CPR30-LIKE"/>
    <property type="match status" value="1"/>
</dbReference>
<gene>
    <name evidence="3" type="primary">LOC110802603</name>
</gene>
<reference evidence="3" key="2">
    <citation type="submission" date="2025-08" db="UniProtKB">
        <authorList>
            <consortium name="RefSeq"/>
        </authorList>
    </citation>
    <scope>IDENTIFICATION</scope>
    <source>
        <tissue evidence="3">Leaf</tissue>
    </source>
</reference>
<organism evidence="2 3">
    <name type="scientific">Spinacia oleracea</name>
    <name type="common">Spinach</name>
    <dbReference type="NCBI Taxonomy" id="3562"/>
    <lineage>
        <taxon>Eukaryota</taxon>
        <taxon>Viridiplantae</taxon>
        <taxon>Streptophyta</taxon>
        <taxon>Embryophyta</taxon>
        <taxon>Tracheophyta</taxon>
        <taxon>Spermatophyta</taxon>
        <taxon>Magnoliopsida</taxon>
        <taxon>eudicotyledons</taxon>
        <taxon>Gunneridae</taxon>
        <taxon>Pentapetalae</taxon>
        <taxon>Caryophyllales</taxon>
        <taxon>Chenopodiaceae</taxon>
        <taxon>Chenopodioideae</taxon>
        <taxon>Anserineae</taxon>
        <taxon>Spinacia</taxon>
    </lineage>
</organism>
<protein>
    <submittedName>
        <fullName evidence="3">F-box/kelch-repeat protein At3g06240-like</fullName>
    </submittedName>
</protein>
<proteinExistence type="predicted"/>
<dbReference type="Gene3D" id="1.20.1280.50">
    <property type="match status" value="1"/>
</dbReference>
<evidence type="ECO:0000259" key="1">
    <source>
        <dbReference type="SMART" id="SM00256"/>
    </source>
</evidence>
<dbReference type="SUPFAM" id="SSF75011">
    <property type="entry name" value="3-carboxy-cis,cis-mucoante lactonizing enzyme"/>
    <property type="match status" value="1"/>
</dbReference>
<sequence>MSAKKVEQQEQEIMFPDEVMVDLFSRLPAKSIGRFRCVSKPWKSLLSQPHFTKTRLNRIKNLQIDDEESLVILVSRDSGSLYSAQMKNAHHLVNEITVSATELTVGDHYFDPSSIQMASCDGLILVMDEQNKLLLINPTTREFKVLPSSPDALDPLNWGIGYDSVADDYKVVVISYYTSDYMMYVNVYSVKNNTWKRVENCPFDHPDVEEGKSVVSINGHIYWVADVGDLSIAGFNLEEEEIYDVNFSGYVNSKDTTTTTRNSTDSDESDEPYDCSEECQLDDLVALGGCLCFYPESTSDTCHEMFVAMKEEYDGKECWTRISFNECRSLFRPICLLGRKQKQKQMVLVMDEEDTNEKLMMYNFEEETFKDIVVNGIPESFGVGGSFMESLVSPHCSSEAV</sequence>
<dbReference type="PANTHER" id="PTHR31672">
    <property type="entry name" value="BNACNNG10540D PROTEIN"/>
    <property type="match status" value="1"/>
</dbReference>
<dbReference type="Gene3D" id="2.120.10.80">
    <property type="entry name" value="Kelch-type beta propeller"/>
    <property type="match status" value="1"/>
</dbReference>
<dbReference type="InterPro" id="IPR036047">
    <property type="entry name" value="F-box-like_dom_sf"/>
</dbReference>
<dbReference type="NCBIfam" id="TIGR01640">
    <property type="entry name" value="F_box_assoc_1"/>
    <property type="match status" value="1"/>
</dbReference>
<accession>A0A9R0KAK0</accession>
<keyword evidence="2" id="KW-1185">Reference proteome</keyword>
<dbReference type="Pfam" id="PF08268">
    <property type="entry name" value="FBA_3"/>
    <property type="match status" value="1"/>
</dbReference>
<dbReference type="InterPro" id="IPR015915">
    <property type="entry name" value="Kelch-typ_b-propeller"/>
</dbReference>
<reference evidence="2" key="1">
    <citation type="journal article" date="2021" name="Nat. Commun.">
        <title>Genomic analyses provide insights into spinach domestication and the genetic basis of agronomic traits.</title>
        <authorList>
            <person name="Cai X."/>
            <person name="Sun X."/>
            <person name="Xu C."/>
            <person name="Sun H."/>
            <person name="Wang X."/>
            <person name="Ge C."/>
            <person name="Zhang Z."/>
            <person name="Wang Q."/>
            <person name="Fei Z."/>
            <person name="Jiao C."/>
            <person name="Wang Q."/>
        </authorList>
    </citation>
    <scope>NUCLEOTIDE SEQUENCE [LARGE SCALE GENOMIC DNA]</scope>
    <source>
        <strain evidence="2">cv. Varoflay</strain>
    </source>
</reference>
<evidence type="ECO:0000313" key="3">
    <source>
        <dbReference type="RefSeq" id="XP_021863738.1"/>
    </source>
</evidence>
<evidence type="ECO:0000313" key="2">
    <source>
        <dbReference type="Proteomes" id="UP000813463"/>
    </source>
</evidence>
<dbReference type="Proteomes" id="UP000813463">
    <property type="component" value="Chromosome 3"/>
</dbReference>
<dbReference type="KEGG" id="soe:110802603"/>
<dbReference type="AlphaFoldDB" id="A0A9R0KAK0"/>
<dbReference type="Pfam" id="PF00646">
    <property type="entry name" value="F-box"/>
    <property type="match status" value="1"/>
</dbReference>
<name>A0A9R0KAK0_SPIOL</name>
<feature type="domain" description="F-box" evidence="1">
    <location>
        <begin position="15"/>
        <end position="55"/>
    </location>
</feature>
<dbReference type="RefSeq" id="XP_021863738.1">
    <property type="nucleotide sequence ID" value="XM_022008046.2"/>
</dbReference>
<dbReference type="SUPFAM" id="SSF81383">
    <property type="entry name" value="F-box domain"/>
    <property type="match status" value="1"/>
</dbReference>
<dbReference type="InterPro" id="IPR001810">
    <property type="entry name" value="F-box_dom"/>
</dbReference>
<dbReference type="GeneID" id="110802603"/>
<dbReference type="InterPro" id="IPR013187">
    <property type="entry name" value="F-box-assoc_dom_typ3"/>
</dbReference>
<dbReference type="InterPro" id="IPR017451">
    <property type="entry name" value="F-box-assoc_interact_dom"/>
</dbReference>